<dbReference type="PANTHER" id="PTHR10666">
    <property type="entry name" value="UBIQUITIN"/>
    <property type="match status" value="1"/>
</dbReference>
<dbReference type="Gene3D" id="3.90.228.10">
    <property type="match status" value="1"/>
</dbReference>
<dbReference type="Gene3D" id="3.10.20.90">
    <property type="entry name" value="Phosphatidylinositol 3-kinase Catalytic Subunit, Chain A, domain 1"/>
    <property type="match status" value="1"/>
</dbReference>
<keyword evidence="1 3" id="KW-0479">Metal-binding</keyword>
<dbReference type="SUPFAM" id="SSF54236">
    <property type="entry name" value="Ubiquitin-like"/>
    <property type="match status" value="1"/>
</dbReference>
<evidence type="ECO:0008006" key="8">
    <source>
        <dbReference type="Google" id="ProtNLM"/>
    </source>
</evidence>
<dbReference type="InterPro" id="IPR050158">
    <property type="entry name" value="Ubiquitin_ubiquitin-like"/>
</dbReference>
<evidence type="ECO:0000259" key="4">
    <source>
        <dbReference type="PROSITE" id="PS50023"/>
    </source>
</evidence>
<dbReference type="InterPro" id="IPR001781">
    <property type="entry name" value="Znf_LIM"/>
</dbReference>
<keyword evidence="3" id="KW-0440">LIM domain</keyword>
<feature type="domain" description="Ubiquitin-like" evidence="5">
    <location>
        <begin position="1"/>
        <end position="71"/>
    </location>
</feature>
<dbReference type="SMART" id="SM00213">
    <property type="entry name" value="UBQ"/>
    <property type="match status" value="1"/>
</dbReference>
<organism evidence="6 7">
    <name type="scientific">Tritrichomonas musculus</name>
    <dbReference type="NCBI Taxonomy" id="1915356"/>
    <lineage>
        <taxon>Eukaryota</taxon>
        <taxon>Metamonada</taxon>
        <taxon>Parabasalia</taxon>
        <taxon>Tritrichomonadida</taxon>
        <taxon>Tritrichomonadidae</taxon>
        <taxon>Tritrichomonas</taxon>
    </lineage>
</organism>
<dbReference type="InterPro" id="IPR019956">
    <property type="entry name" value="Ubiquitin_dom"/>
</dbReference>
<gene>
    <name evidence="6" type="ORF">M9Y10_005740</name>
</gene>
<dbReference type="Pfam" id="PF00240">
    <property type="entry name" value="ubiquitin"/>
    <property type="match status" value="1"/>
</dbReference>
<dbReference type="PROSITE" id="PS00478">
    <property type="entry name" value="LIM_DOMAIN_1"/>
    <property type="match status" value="1"/>
</dbReference>
<dbReference type="PRINTS" id="PR00348">
    <property type="entry name" value="UBIQUITIN"/>
</dbReference>
<dbReference type="PROSITE" id="PS50023">
    <property type="entry name" value="LIM_DOMAIN_2"/>
    <property type="match status" value="1"/>
</dbReference>
<evidence type="ECO:0000256" key="2">
    <source>
        <dbReference type="ARBA" id="ARBA00022833"/>
    </source>
</evidence>
<dbReference type="EMBL" id="JAPFFF010000012">
    <property type="protein sequence ID" value="KAK8875571.1"/>
    <property type="molecule type" value="Genomic_DNA"/>
</dbReference>
<evidence type="ECO:0000313" key="7">
    <source>
        <dbReference type="Proteomes" id="UP001470230"/>
    </source>
</evidence>
<evidence type="ECO:0000259" key="5">
    <source>
        <dbReference type="PROSITE" id="PS50053"/>
    </source>
</evidence>
<dbReference type="Gene3D" id="2.10.110.10">
    <property type="entry name" value="Cysteine Rich Protein"/>
    <property type="match status" value="1"/>
</dbReference>
<reference evidence="6 7" key="1">
    <citation type="submission" date="2024-04" db="EMBL/GenBank/DDBJ databases">
        <title>Tritrichomonas musculus Genome.</title>
        <authorList>
            <person name="Alves-Ferreira E."/>
            <person name="Grigg M."/>
            <person name="Lorenzi H."/>
            <person name="Galac M."/>
        </authorList>
    </citation>
    <scope>NUCLEOTIDE SEQUENCE [LARGE SCALE GENOMIC DNA]</scope>
    <source>
        <strain evidence="6 7">EAF2021</strain>
    </source>
</reference>
<comment type="caution">
    <text evidence="6">The sequence shown here is derived from an EMBL/GenBank/DDBJ whole genome shotgun (WGS) entry which is preliminary data.</text>
</comment>
<evidence type="ECO:0000256" key="1">
    <source>
        <dbReference type="ARBA" id="ARBA00022723"/>
    </source>
</evidence>
<evidence type="ECO:0000256" key="3">
    <source>
        <dbReference type="PROSITE-ProRule" id="PRU00125"/>
    </source>
</evidence>
<evidence type="ECO:0000313" key="6">
    <source>
        <dbReference type="EMBL" id="KAK8875571.1"/>
    </source>
</evidence>
<feature type="domain" description="LIM zinc-binding" evidence="4">
    <location>
        <begin position="88"/>
        <end position="153"/>
    </location>
</feature>
<dbReference type="Pfam" id="PF00412">
    <property type="entry name" value="LIM"/>
    <property type="match status" value="1"/>
</dbReference>
<dbReference type="PROSITE" id="PS50053">
    <property type="entry name" value="UBIQUITIN_2"/>
    <property type="match status" value="1"/>
</dbReference>
<proteinExistence type="predicted"/>
<keyword evidence="2 3" id="KW-0862">Zinc</keyword>
<name>A0ABR2JCW1_9EUKA</name>
<accession>A0ABR2JCW1</accession>
<dbReference type="InterPro" id="IPR029071">
    <property type="entry name" value="Ubiquitin-like_domsf"/>
</dbReference>
<dbReference type="InterPro" id="IPR000626">
    <property type="entry name" value="Ubiquitin-like_dom"/>
</dbReference>
<protein>
    <recommendedName>
        <fullName evidence="8">PARP</fullName>
    </recommendedName>
</protein>
<dbReference type="SMART" id="SM00132">
    <property type="entry name" value="LIM"/>
    <property type="match status" value="1"/>
</dbReference>
<dbReference type="Proteomes" id="UP001470230">
    <property type="component" value="Unassembled WGS sequence"/>
</dbReference>
<sequence>MKIYIKVTPGLALTLDVKQTDKINDIKKQIQNKIGISKDQQCLIFHNRIVKNWHTLQDYPVENNSTFQLIIMDSVTSDVPKEEPESGIICKSCGKSIPENQEILYSGYNYHKKCIKCQICNKSFDENNDLNEFISVTPGMFFCHQHYTDYLKNQQLPQNVIDSYHELNLKNFVNELFEPQTFKNVENGYQKNDLFNDTNLSNDSYQIDKPYEDFIPTAEFHFDISIDKVDFDQLRQLLGDDEAIIGIKSGSLILKIALVKKFGAAIINMKDKIKETVANMVEKVKERFNSSIGKAVVGNLIDSAKITVPDTQKIQELYHKKSMNILQNSYELNDIEIDNIIDQVIDKAKKEDVKKNWKYIISQQDIFNEAEKHVRNDISNNKFEMIIIGETIIANKYNEEYEHIKKRIQKCGQVEEIFLYHGTKIANQQNIVKTHFYMPGKDAMTHTLDEGYFGKGIYATENLFYACLYGNGYQVLQPNQKTNVFLCRSIFNLNKVTEMNQLHMGEAISPDIVNNFGINHAYVGNTTGFHPISPSDFDKNDIAAEEFVFPNKYQIIPICSFMVMRTDHLILWKDDNINNEENSEYMKELTKKIEVNVYGRKTWEEAVEVLKLKKHNRIKLITNGGAGLTGKKLIEEARKIIGSNFVCLVFANSAEHLDWVLKMENVLFTNDPETFRKFASLGMTEKEVLDYIDFIEKSKNIKFNINQKELLNFPLANKV</sequence>
<keyword evidence="7" id="KW-1185">Reference proteome</keyword>
<dbReference type="SUPFAM" id="SSF56399">
    <property type="entry name" value="ADP-ribosylation"/>
    <property type="match status" value="1"/>
</dbReference>